<proteinExistence type="predicted"/>
<feature type="signal peptide" evidence="1">
    <location>
        <begin position="1"/>
        <end position="27"/>
    </location>
</feature>
<organism evidence="3">
    <name type="scientific">uncultured bacterium 5H7</name>
    <dbReference type="NCBI Taxonomy" id="1701327"/>
    <lineage>
        <taxon>Bacteria</taxon>
        <taxon>environmental samples</taxon>
    </lineage>
</organism>
<dbReference type="SUPFAM" id="SSF49299">
    <property type="entry name" value="PKD domain"/>
    <property type="match status" value="1"/>
</dbReference>
<dbReference type="CDD" id="cd00146">
    <property type="entry name" value="PKD"/>
    <property type="match status" value="1"/>
</dbReference>
<dbReference type="InterPro" id="IPR000601">
    <property type="entry name" value="PKD_dom"/>
</dbReference>
<name>A0A0N9HHE7_9BACT</name>
<protein>
    <recommendedName>
        <fullName evidence="2">PKD domain-containing protein</fullName>
    </recommendedName>
</protein>
<accession>A0A0N9HHE7</accession>
<reference evidence="3" key="1">
    <citation type="submission" date="2016-04" db="EMBL/GenBank/DDBJ databases">
        <title>Exploring the genomic information of specific uncultured soil bacteria through a new metagenomic library-based strategy.</title>
        <authorList>
            <person name="Liu Y."/>
            <person name="Zhang R."/>
        </authorList>
    </citation>
    <scope>NUCLEOTIDE SEQUENCE</scope>
</reference>
<evidence type="ECO:0000259" key="2">
    <source>
        <dbReference type="Pfam" id="PF00801"/>
    </source>
</evidence>
<dbReference type="Gene3D" id="2.60.40.10">
    <property type="entry name" value="Immunoglobulins"/>
    <property type="match status" value="1"/>
</dbReference>
<evidence type="ECO:0000313" key="3">
    <source>
        <dbReference type="EMBL" id="ALG05355.2"/>
    </source>
</evidence>
<keyword evidence="1" id="KW-0732">Signal</keyword>
<feature type="chain" id="PRO_5007779871" description="PKD domain-containing protein" evidence="1">
    <location>
        <begin position="28"/>
        <end position="709"/>
    </location>
</feature>
<dbReference type="AlphaFoldDB" id="A0A0N9HHE7"/>
<dbReference type="InterPro" id="IPR035986">
    <property type="entry name" value="PKD_dom_sf"/>
</dbReference>
<dbReference type="Pfam" id="PF00801">
    <property type="entry name" value="PKD"/>
    <property type="match status" value="1"/>
</dbReference>
<evidence type="ECO:0000256" key="1">
    <source>
        <dbReference type="SAM" id="SignalP"/>
    </source>
</evidence>
<dbReference type="EMBL" id="KT342858">
    <property type="protein sequence ID" value="ALG05355.2"/>
    <property type="molecule type" value="Genomic_DNA"/>
</dbReference>
<dbReference type="InterPro" id="IPR013783">
    <property type="entry name" value="Ig-like_fold"/>
</dbReference>
<feature type="domain" description="PKD" evidence="2">
    <location>
        <begin position="615"/>
        <end position="686"/>
    </location>
</feature>
<gene>
    <name evidence="3" type="ORF">5H7_054</name>
</gene>
<sequence>MFTRRQSLTLLSSTALTASLAAGDALAQAGGPYRATRDSVDPLLAEPYVDLDEWRDKPVRHRHVHGGFRGTAARFVIRFPPAERYGGRFFQYNSPVPIAEDQNGAIFGGIDEFIDFCVESGGAAVVSNQGGPAATASPDVATDPTIAAYRVSAATAKFTRTLAAQMYGPHRTYGYAFGGSGGAFRTFGCAENTDVWDGVVPFIHGSAGSSPNNYAARVRVLRVLKNKLPKIADALEPGGGDVYTHLSAEEAAVLREATGIGFPLRTWIFHETMGIGAFAVLFRSIQSVDPTYFEDFWKVPGYEGANPPPSLSAARIQHRTRITQIIMSDKAVEAGLGSPPSLGRASAAPDLAWRQFQTDNGGRPLAIALELETAPPPGDLTQAGLFAVSGDAAGSRLDLAAMKGRIALLQFGPASGSLREITERLRVGDEIRVDNSNFLAVQTYYRHQVLPRSYRVYDSLRAPDGAPLYPQRPKLQGLGFVRSAMGSDQTGKFSGKMIVVQSLFDWDAAAWHADWYRSLVRTNYGPDFQDRYRLYYVDRGTHGVVPDPRKAVNYQPALQQALRDLSAWVERGIAPPQETSYRLAGGQIELASSAAARKGLQAVIALTANGAERADIRAGDEVRFSATVEMPPQSGQIVSAEWDFEAGTTAYPFSEKVSPASRVRLSRTFRFERPGTYFPTLRVHSHRDGDPQAKHAKIPNLARVRVVVS</sequence>